<reference evidence="2 3" key="1">
    <citation type="submission" date="2024-04" db="EMBL/GenBank/DDBJ databases">
        <title>Tritrichomonas musculus Genome.</title>
        <authorList>
            <person name="Alves-Ferreira E."/>
            <person name="Grigg M."/>
            <person name="Lorenzi H."/>
            <person name="Galac M."/>
        </authorList>
    </citation>
    <scope>NUCLEOTIDE SEQUENCE [LARGE SCALE GENOMIC DNA]</scope>
    <source>
        <strain evidence="2 3">EAF2021</strain>
    </source>
</reference>
<evidence type="ECO:0000313" key="2">
    <source>
        <dbReference type="EMBL" id="KAK8846194.1"/>
    </source>
</evidence>
<keyword evidence="1" id="KW-0812">Transmembrane</keyword>
<name>A0ABR2HHJ5_9EUKA</name>
<feature type="transmembrane region" description="Helical" evidence="1">
    <location>
        <begin position="181"/>
        <end position="205"/>
    </location>
</feature>
<feature type="transmembrane region" description="Helical" evidence="1">
    <location>
        <begin position="85"/>
        <end position="109"/>
    </location>
</feature>
<comment type="caution">
    <text evidence="2">The sequence shown here is derived from an EMBL/GenBank/DDBJ whole genome shotgun (WGS) entry which is preliminary data.</text>
</comment>
<protein>
    <submittedName>
        <fullName evidence="2">Uncharacterized protein</fullName>
    </submittedName>
</protein>
<evidence type="ECO:0000256" key="1">
    <source>
        <dbReference type="SAM" id="Phobius"/>
    </source>
</evidence>
<gene>
    <name evidence="2" type="ORF">M9Y10_020200</name>
</gene>
<organism evidence="2 3">
    <name type="scientific">Tritrichomonas musculus</name>
    <dbReference type="NCBI Taxonomy" id="1915356"/>
    <lineage>
        <taxon>Eukaryota</taxon>
        <taxon>Metamonada</taxon>
        <taxon>Parabasalia</taxon>
        <taxon>Tritrichomonadida</taxon>
        <taxon>Tritrichomonadidae</taxon>
        <taxon>Tritrichomonas</taxon>
    </lineage>
</organism>
<keyword evidence="3" id="KW-1185">Reference proteome</keyword>
<dbReference type="Proteomes" id="UP001470230">
    <property type="component" value="Unassembled WGS sequence"/>
</dbReference>
<proteinExistence type="predicted"/>
<evidence type="ECO:0000313" key="3">
    <source>
        <dbReference type="Proteomes" id="UP001470230"/>
    </source>
</evidence>
<keyword evidence="1" id="KW-0472">Membrane</keyword>
<dbReference type="EMBL" id="JAPFFF010000029">
    <property type="protein sequence ID" value="KAK8846194.1"/>
    <property type="molecule type" value="Genomic_DNA"/>
</dbReference>
<accession>A0ABR2HHJ5</accession>
<feature type="transmembrane region" description="Helical" evidence="1">
    <location>
        <begin position="12"/>
        <end position="30"/>
    </location>
</feature>
<sequence length="225" mass="25162">MYRSCQAADILLAISVIGFPICLFAELIILGKWHSRISPYFKNGEDLGLDVYKTVSYNFYMTLALFIIISLFFVVFLVFSGCNILVAMAGLGIGMFAGFGVFFVINLFFDEYLIVDLIRVSSAALKNDGGQGKCHKYLIDGIHGADKFYGNGTKYRKWRSNFINEAFDNQNKPTKYVCQSVAVPAIIFAVIMLICILCFLIHYFFGCNSSFGCLNDLGDLAVRLL</sequence>
<feature type="transmembrane region" description="Helical" evidence="1">
    <location>
        <begin position="59"/>
        <end position="79"/>
    </location>
</feature>
<keyword evidence="1" id="KW-1133">Transmembrane helix</keyword>